<dbReference type="OrthoDB" id="10692993at2759"/>
<name>A0A8J2SRL6_9STRA</name>
<dbReference type="AlphaFoldDB" id="A0A8J2SRL6"/>
<organism evidence="2 3">
    <name type="scientific">Pelagomonas calceolata</name>
    <dbReference type="NCBI Taxonomy" id="35677"/>
    <lineage>
        <taxon>Eukaryota</taxon>
        <taxon>Sar</taxon>
        <taxon>Stramenopiles</taxon>
        <taxon>Ochrophyta</taxon>
        <taxon>Pelagophyceae</taxon>
        <taxon>Pelagomonadales</taxon>
        <taxon>Pelagomonadaceae</taxon>
        <taxon>Pelagomonas</taxon>
    </lineage>
</organism>
<sequence>MASRPLAIDPELIVTRRATPPISKPRAARASPSRARSARAGAHRETGEPRAFRGKHLKPREGRAAPPSPPQMMLCIIAAAALAARGAGEIVIEDFAGPVDAFFLDDGTAAGLPSSGNSALEKVDDGLRLNYDVARNGPFGAALMGKIWDGYRDLSNASSIRLTYRVEAASSLPGHATLGVVLLDGRACGLAPHCSAGIGLALTDYLASGNVVLDKLGGWRTLEIDLCGEANPYAPFFGLDREGRSLDPATVQGWRLGIVVDSLAGMGNPATGSIVFGELAAVGAGPAKPPPCAPPPRAGARELVDVRVNKASAMKVFELGLRHCAEHCANDGACAYFSTDPRRNPPVGAYPSCYLFAELHADDVTFAAPGAPDGVRTWWYEDAREALCDACACDAATRRADCTRADLATAPRPSAGFDPLSIDLSGNERLVVLGALSDFPSLERVTLPHALTLSSSAATACS</sequence>
<gene>
    <name evidence="2" type="ORF">PECAL_3P22660</name>
</gene>
<proteinExistence type="predicted"/>
<accession>A0A8J2SRL6</accession>
<evidence type="ECO:0000256" key="1">
    <source>
        <dbReference type="SAM" id="MobiDB-lite"/>
    </source>
</evidence>
<reference evidence="2" key="1">
    <citation type="submission" date="2021-11" db="EMBL/GenBank/DDBJ databases">
        <authorList>
            <consortium name="Genoscope - CEA"/>
            <person name="William W."/>
        </authorList>
    </citation>
    <scope>NUCLEOTIDE SEQUENCE</scope>
</reference>
<dbReference type="EMBL" id="CAKKNE010000003">
    <property type="protein sequence ID" value="CAH0372282.1"/>
    <property type="molecule type" value="Genomic_DNA"/>
</dbReference>
<protein>
    <submittedName>
        <fullName evidence="2">Uncharacterized protein</fullName>
    </submittedName>
</protein>
<comment type="caution">
    <text evidence="2">The sequence shown here is derived from an EMBL/GenBank/DDBJ whole genome shotgun (WGS) entry which is preliminary data.</text>
</comment>
<feature type="compositionally biased region" description="Basic and acidic residues" evidence="1">
    <location>
        <begin position="42"/>
        <end position="51"/>
    </location>
</feature>
<evidence type="ECO:0000313" key="2">
    <source>
        <dbReference type="EMBL" id="CAH0372282.1"/>
    </source>
</evidence>
<dbReference type="Proteomes" id="UP000789595">
    <property type="component" value="Unassembled WGS sequence"/>
</dbReference>
<feature type="region of interest" description="Disordered" evidence="1">
    <location>
        <begin position="1"/>
        <end position="68"/>
    </location>
</feature>
<feature type="compositionally biased region" description="Low complexity" evidence="1">
    <location>
        <begin position="20"/>
        <end position="40"/>
    </location>
</feature>
<evidence type="ECO:0000313" key="3">
    <source>
        <dbReference type="Proteomes" id="UP000789595"/>
    </source>
</evidence>
<keyword evidence="3" id="KW-1185">Reference proteome</keyword>